<keyword evidence="1" id="KW-0175">Coiled coil</keyword>
<reference evidence="3" key="1">
    <citation type="submission" date="2017-06" db="EMBL/GenBank/DDBJ databases">
        <title>Capnocytophaga spp. assemblies.</title>
        <authorList>
            <person name="Gulvik C.A."/>
        </authorList>
    </citation>
    <scope>NUCLEOTIDE SEQUENCE [LARGE SCALE GENOMIC DNA]</scope>
    <source>
        <strain evidence="3">H2177</strain>
    </source>
</reference>
<evidence type="ECO:0008006" key="4">
    <source>
        <dbReference type="Google" id="ProtNLM"/>
    </source>
</evidence>
<dbReference type="AlphaFoldDB" id="A0A250FW13"/>
<proteinExistence type="predicted"/>
<protein>
    <recommendedName>
        <fullName evidence="4">DUF1963 domain-containing protein</fullName>
    </recommendedName>
</protein>
<dbReference type="OrthoDB" id="1150828at2"/>
<evidence type="ECO:0000313" key="3">
    <source>
        <dbReference type="Proteomes" id="UP000217348"/>
    </source>
</evidence>
<sequence length="261" mass="30794">MNLIENINELNENLKPFPEAESIFSEKQPWLKEHFLPLISINLQEINPEWKGIQLHMINPIEPYEGYIGEYTKDFHNEFIGANWLAFRLTKDNKYEFLGEEGYFLRSPMYRDQLKEIMSQDWEMSYFKNDSALFEQRKQEVYEEALKNFDEAVNDYNRNKKDFQEKGYWGEEENFIPYYGGRYLDSLGGEIQGGNWVDSESIPSAFVLTEDEDWNVSITHNGNPFYQIASVSGYSYSHGADAIIMLYEPISRIVLFTFDYS</sequence>
<gene>
    <name evidence="2" type="ORF">CGC58_05365</name>
</gene>
<name>A0A250FW13_9FLAO</name>
<dbReference type="RefSeq" id="WP_095895643.1">
    <property type="nucleotide sequence ID" value="NZ_CP022387.1"/>
</dbReference>
<dbReference type="Proteomes" id="UP000217348">
    <property type="component" value="Chromosome"/>
</dbReference>
<feature type="coiled-coil region" evidence="1">
    <location>
        <begin position="139"/>
        <end position="166"/>
    </location>
</feature>
<dbReference type="EMBL" id="CP022387">
    <property type="protein sequence ID" value="ATA89201.1"/>
    <property type="molecule type" value="Genomic_DNA"/>
</dbReference>
<organism evidence="2 3">
    <name type="scientific">Capnocytophaga stomatis</name>
    <dbReference type="NCBI Taxonomy" id="1848904"/>
    <lineage>
        <taxon>Bacteria</taxon>
        <taxon>Pseudomonadati</taxon>
        <taxon>Bacteroidota</taxon>
        <taxon>Flavobacteriia</taxon>
        <taxon>Flavobacteriales</taxon>
        <taxon>Flavobacteriaceae</taxon>
        <taxon>Capnocytophaga</taxon>
    </lineage>
</organism>
<accession>A0A250FW13</accession>
<evidence type="ECO:0000256" key="1">
    <source>
        <dbReference type="SAM" id="Coils"/>
    </source>
</evidence>
<evidence type="ECO:0000313" key="2">
    <source>
        <dbReference type="EMBL" id="ATA89201.1"/>
    </source>
</evidence>
<dbReference type="KEGG" id="csto:CGC58_05365"/>